<evidence type="ECO:0000313" key="3">
    <source>
        <dbReference type="Proteomes" id="UP000095606"/>
    </source>
</evidence>
<feature type="transmembrane region" description="Helical" evidence="1">
    <location>
        <begin position="6"/>
        <end position="29"/>
    </location>
</feature>
<proteinExistence type="predicted"/>
<dbReference type="Proteomes" id="UP000095606">
    <property type="component" value="Unassembled WGS sequence"/>
</dbReference>
<keyword evidence="1" id="KW-0472">Membrane</keyword>
<reference evidence="2 3" key="1">
    <citation type="submission" date="2015-09" db="EMBL/GenBank/DDBJ databases">
        <authorList>
            <consortium name="Pathogen Informatics"/>
        </authorList>
    </citation>
    <scope>NUCLEOTIDE SEQUENCE [LARGE SCALE GENOMIC DNA]</scope>
    <source>
        <strain evidence="2 3">2789STDY5834846</strain>
    </source>
</reference>
<keyword evidence="1" id="KW-0812">Transmembrane</keyword>
<dbReference type="EMBL" id="CZAE01000006">
    <property type="protein sequence ID" value="CUP02525.1"/>
    <property type="molecule type" value="Genomic_DNA"/>
</dbReference>
<evidence type="ECO:0000256" key="1">
    <source>
        <dbReference type="SAM" id="Phobius"/>
    </source>
</evidence>
<gene>
    <name evidence="2" type="ORF">ERS852461_01683</name>
</gene>
<organism evidence="2 3">
    <name type="scientific">Bacteroides faecis</name>
    <dbReference type="NCBI Taxonomy" id="674529"/>
    <lineage>
        <taxon>Bacteria</taxon>
        <taxon>Pseudomonadati</taxon>
        <taxon>Bacteroidota</taxon>
        <taxon>Bacteroidia</taxon>
        <taxon>Bacteroidales</taxon>
        <taxon>Bacteroidaceae</taxon>
        <taxon>Bacteroides</taxon>
    </lineage>
</organism>
<name>A0A174JZC1_9BACE</name>
<keyword evidence="1" id="KW-1133">Transmembrane helix</keyword>
<sequence length="48" mass="5548">MVSVYFIVVFLHTNAIIHAVFLKISTFLLNFRQNKLFSEPYLGVAMTL</sequence>
<protein>
    <submittedName>
        <fullName evidence="2">Uncharacterized protein</fullName>
    </submittedName>
</protein>
<dbReference type="AlphaFoldDB" id="A0A174JZC1"/>
<evidence type="ECO:0000313" key="2">
    <source>
        <dbReference type="EMBL" id="CUP02525.1"/>
    </source>
</evidence>
<accession>A0A174JZC1</accession>